<gene>
    <name evidence="3" type="ORF">SD37_16790</name>
</gene>
<evidence type="ECO:0000313" key="3">
    <source>
        <dbReference type="EMBL" id="ANN21826.1"/>
    </source>
</evidence>
<dbReference type="KEGG" id="aori:SD37_16790"/>
<dbReference type="GO" id="GO:0016616">
    <property type="term" value="F:oxidoreductase activity, acting on the CH-OH group of donors, NAD or NADP as acceptor"/>
    <property type="evidence" value="ECO:0007669"/>
    <property type="project" value="TreeGrafter"/>
</dbReference>
<dbReference type="Pfam" id="PF13561">
    <property type="entry name" value="adh_short_C2"/>
    <property type="match status" value="1"/>
</dbReference>
<protein>
    <recommendedName>
        <fullName evidence="5">3-oxoacyl-ACP reductase</fullName>
    </recommendedName>
</protein>
<dbReference type="InterPro" id="IPR002347">
    <property type="entry name" value="SDR_fam"/>
</dbReference>
<dbReference type="PANTHER" id="PTHR42760">
    <property type="entry name" value="SHORT-CHAIN DEHYDROGENASES/REDUCTASES FAMILY MEMBER"/>
    <property type="match status" value="1"/>
</dbReference>
<dbReference type="PRINTS" id="PR00081">
    <property type="entry name" value="GDHRDH"/>
</dbReference>
<dbReference type="InterPro" id="IPR020904">
    <property type="entry name" value="Sc_DH/Rdtase_CS"/>
</dbReference>
<evidence type="ECO:0000256" key="1">
    <source>
        <dbReference type="ARBA" id="ARBA00006484"/>
    </source>
</evidence>
<name>A0A193CB31_AMYOR</name>
<comment type="similarity">
    <text evidence="1">Belongs to the short-chain dehydrogenases/reductases (SDR) family.</text>
</comment>
<proteinExistence type="inferred from homology"/>
<reference evidence="3 4" key="1">
    <citation type="journal article" date="2015" name="Genome Announc.">
        <title>Draft Genome Sequence of Norvancomycin-Producing Strain Amycolatopsis orientalis CPCC200066.</title>
        <authorList>
            <person name="Lei X."/>
            <person name="Yuan F."/>
            <person name="Shi Y."/>
            <person name="Li X."/>
            <person name="Wang L."/>
            <person name="Hong B."/>
        </authorList>
    </citation>
    <scope>NUCLEOTIDE SEQUENCE [LARGE SCALE GENOMIC DNA]</scope>
    <source>
        <strain evidence="3 4">B-37</strain>
    </source>
</reference>
<dbReference type="PANTHER" id="PTHR42760:SF133">
    <property type="entry name" value="3-OXOACYL-[ACYL-CARRIER-PROTEIN] REDUCTASE"/>
    <property type="match status" value="1"/>
</dbReference>
<evidence type="ECO:0008006" key="5">
    <source>
        <dbReference type="Google" id="ProtNLM"/>
    </source>
</evidence>
<sequence>MTGHTALVTGASGQLGAAVCRVLAGQGCDLVGVFHRGGERARALAEELGDGPGKVSVVQAELTDPDGVGSLFARTRELGLVPDILVCAHGRTVRRSVVTPADEEDELWAVNVGSVRRLAAAAVKGMIRARSGRIVLLGSRAGVAGMPGQAGYAATKAALSGWAASAAWELGRFGVTVNVVAPGAVEADPHATAPRTYTAEEDQAITERIALRRLATAAEVAEAVAFLAGPGAAYITGQTLLVDGGARW</sequence>
<keyword evidence="4" id="KW-1185">Reference proteome</keyword>
<dbReference type="Gene3D" id="3.40.50.720">
    <property type="entry name" value="NAD(P)-binding Rossmann-like Domain"/>
    <property type="match status" value="1"/>
</dbReference>
<dbReference type="AlphaFoldDB" id="A0A193CB31"/>
<evidence type="ECO:0000256" key="2">
    <source>
        <dbReference type="ARBA" id="ARBA00023002"/>
    </source>
</evidence>
<dbReference type="EMBL" id="CP016174">
    <property type="protein sequence ID" value="ANN21826.1"/>
    <property type="molecule type" value="Genomic_DNA"/>
</dbReference>
<dbReference type="SUPFAM" id="SSF51735">
    <property type="entry name" value="NAD(P)-binding Rossmann-fold domains"/>
    <property type="match status" value="1"/>
</dbReference>
<organism evidence="3 4">
    <name type="scientific">Amycolatopsis orientalis</name>
    <name type="common">Nocardia orientalis</name>
    <dbReference type="NCBI Taxonomy" id="31958"/>
    <lineage>
        <taxon>Bacteria</taxon>
        <taxon>Bacillati</taxon>
        <taxon>Actinomycetota</taxon>
        <taxon>Actinomycetes</taxon>
        <taxon>Pseudonocardiales</taxon>
        <taxon>Pseudonocardiaceae</taxon>
        <taxon>Amycolatopsis</taxon>
    </lineage>
</organism>
<dbReference type="InterPro" id="IPR036291">
    <property type="entry name" value="NAD(P)-bd_dom_sf"/>
</dbReference>
<dbReference type="Proteomes" id="UP000093695">
    <property type="component" value="Chromosome"/>
</dbReference>
<dbReference type="PROSITE" id="PS00061">
    <property type="entry name" value="ADH_SHORT"/>
    <property type="match status" value="1"/>
</dbReference>
<dbReference type="STRING" id="31958.SD37_16790"/>
<evidence type="ECO:0000313" key="4">
    <source>
        <dbReference type="Proteomes" id="UP000093695"/>
    </source>
</evidence>
<keyword evidence="2" id="KW-0560">Oxidoreductase</keyword>
<accession>A0A193CB31</accession>